<dbReference type="RefSeq" id="WP_265144979.1">
    <property type="nucleotide sequence ID" value="NZ_JAPCHZ010000006.1"/>
</dbReference>
<name>A0ABT3JQ56_9FLAO</name>
<sequence>MTQNFTYSYRKLYQKLIQLTLFLFTIFIFAQSAPPPVEGDYRSKITGNWTSASTWEIYSCTGGVCAWVPAVTAPGVGTTATAQGNYNVFITQGTEVTVNTSQTYYFGNLYILANNPVLNVFSSVSSGPDVGRINLENGPIEFKLLGDNQNIYIFGGVFYFKTLSASLGLRSGNSIVITDYNALGTESGLGSNGLQQLGITCTGDQKIKFYNSDGTLVETEYGVCASSSPYNFVQLNNYGGSLAAQLQLYPLKVCVGDTKTPVNLTAHYTGLIPPGKNVTYELKLESGPAGYNFPTLSGSFVSPGNAASIPDPSLGPFAIDGIYTYSLTVSYPFDDSPTSHLISSTRSITLEVSPAGSINCACYKDPVIDTVNKYPTKLGITALGSAGATSGTPTDFWPEKVQGGHIALESRHKGFVINRVENTGAILIPVEGMLIFDMSDGQPKIYTVKSGDTTPAWHTFTTPTCPPF</sequence>
<dbReference type="Proteomes" id="UP001209107">
    <property type="component" value="Unassembled WGS sequence"/>
</dbReference>
<evidence type="ECO:0000313" key="2">
    <source>
        <dbReference type="Proteomes" id="UP001209107"/>
    </source>
</evidence>
<protein>
    <submittedName>
        <fullName evidence="1">Uncharacterized protein</fullName>
    </submittedName>
</protein>
<organism evidence="1 2">
    <name type="scientific">Kaistella yananensis</name>
    <dbReference type="NCBI Taxonomy" id="2989820"/>
    <lineage>
        <taxon>Bacteria</taxon>
        <taxon>Pseudomonadati</taxon>
        <taxon>Bacteroidota</taxon>
        <taxon>Flavobacteriia</taxon>
        <taxon>Flavobacteriales</taxon>
        <taxon>Weeksellaceae</taxon>
        <taxon>Chryseobacterium group</taxon>
        <taxon>Kaistella</taxon>
    </lineage>
</organism>
<proteinExistence type="predicted"/>
<comment type="caution">
    <text evidence="1">The sequence shown here is derived from an EMBL/GenBank/DDBJ whole genome shotgun (WGS) entry which is preliminary data.</text>
</comment>
<reference evidence="1 2" key="1">
    <citation type="submission" date="2022-10" db="EMBL/GenBank/DDBJ databases">
        <title>Kaistella sp. BT-6-1-3.</title>
        <authorList>
            <person name="Ai J."/>
            <person name="Deng Z."/>
        </authorList>
    </citation>
    <scope>NUCLEOTIDE SEQUENCE [LARGE SCALE GENOMIC DNA]</scope>
    <source>
        <strain evidence="1 2">BT6-1-3</strain>
    </source>
</reference>
<keyword evidence="2" id="KW-1185">Reference proteome</keyword>
<gene>
    <name evidence="1" type="ORF">OK344_11885</name>
</gene>
<evidence type="ECO:0000313" key="1">
    <source>
        <dbReference type="EMBL" id="MCW4452904.1"/>
    </source>
</evidence>
<accession>A0ABT3JQ56</accession>
<dbReference type="EMBL" id="JAPCHZ010000006">
    <property type="protein sequence ID" value="MCW4452904.1"/>
    <property type="molecule type" value="Genomic_DNA"/>
</dbReference>